<dbReference type="AlphaFoldDB" id="A0A9D4KZT9"/>
<evidence type="ECO:0000313" key="3">
    <source>
        <dbReference type="Proteomes" id="UP000828390"/>
    </source>
</evidence>
<reference evidence="2" key="2">
    <citation type="submission" date="2020-11" db="EMBL/GenBank/DDBJ databases">
        <authorList>
            <person name="McCartney M.A."/>
            <person name="Auch B."/>
            <person name="Kono T."/>
            <person name="Mallez S."/>
            <person name="Becker A."/>
            <person name="Gohl D.M."/>
            <person name="Silverstein K.A.T."/>
            <person name="Koren S."/>
            <person name="Bechman K.B."/>
            <person name="Herman A."/>
            <person name="Abrahante J.E."/>
            <person name="Garbe J."/>
        </authorList>
    </citation>
    <scope>NUCLEOTIDE SEQUENCE</scope>
    <source>
        <strain evidence="2">Duluth1</strain>
        <tissue evidence="2">Whole animal</tissue>
    </source>
</reference>
<evidence type="ECO:0000256" key="1">
    <source>
        <dbReference type="SAM" id="MobiDB-lite"/>
    </source>
</evidence>
<dbReference type="EMBL" id="JAIWYP010000003">
    <property type="protein sequence ID" value="KAH3849203.1"/>
    <property type="molecule type" value="Genomic_DNA"/>
</dbReference>
<name>A0A9D4KZT9_DREPO</name>
<evidence type="ECO:0000313" key="2">
    <source>
        <dbReference type="EMBL" id="KAH3849203.1"/>
    </source>
</evidence>
<feature type="compositionally biased region" description="Polar residues" evidence="1">
    <location>
        <begin position="66"/>
        <end position="84"/>
    </location>
</feature>
<proteinExistence type="predicted"/>
<reference evidence="2" key="1">
    <citation type="journal article" date="2019" name="bioRxiv">
        <title>The Genome of the Zebra Mussel, Dreissena polymorpha: A Resource for Invasive Species Research.</title>
        <authorList>
            <person name="McCartney M.A."/>
            <person name="Auch B."/>
            <person name="Kono T."/>
            <person name="Mallez S."/>
            <person name="Zhang Y."/>
            <person name="Obille A."/>
            <person name="Becker A."/>
            <person name="Abrahante J.E."/>
            <person name="Garbe J."/>
            <person name="Badalamenti J.P."/>
            <person name="Herman A."/>
            <person name="Mangelson H."/>
            <person name="Liachko I."/>
            <person name="Sullivan S."/>
            <person name="Sone E.D."/>
            <person name="Koren S."/>
            <person name="Silverstein K.A.T."/>
            <person name="Beckman K.B."/>
            <person name="Gohl D.M."/>
        </authorList>
    </citation>
    <scope>NUCLEOTIDE SEQUENCE</scope>
    <source>
        <strain evidence="2">Duluth1</strain>
        <tissue evidence="2">Whole animal</tissue>
    </source>
</reference>
<organism evidence="2 3">
    <name type="scientific">Dreissena polymorpha</name>
    <name type="common">Zebra mussel</name>
    <name type="synonym">Mytilus polymorpha</name>
    <dbReference type="NCBI Taxonomy" id="45954"/>
    <lineage>
        <taxon>Eukaryota</taxon>
        <taxon>Metazoa</taxon>
        <taxon>Spiralia</taxon>
        <taxon>Lophotrochozoa</taxon>
        <taxon>Mollusca</taxon>
        <taxon>Bivalvia</taxon>
        <taxon>Autobranchia</taxon>
        <taxon>Heteroconchia</taxon>
        <taxon>Euheterodonta</taxon>
        <taxon>Imparidentia</taxon>
        <taxon>Neoheterodontei</taxon>
        <taxon>Myida</taxon>
        <taxon>Dreissenoidea</taxon>
        <taxon>Dreissenidae</taxon>
        <taxon>Dreissena</taxon>
    </lineage>
</organism>
<feature type="region of interest" description="Disordered" evidence="1">
    <location>
        <begin position="61"/>
        <end position="84"/>
    </location>
</feature>
<sequence length="84" mass="9691">MPENPRKWTKYLSSWYEGEVTTAAIRANYSTISLISHQGKVMPRVILNRLKRPRKRRLDAELDGTQWDNSSTAESSLRNACNPQ</sequence>
<gene>
    <name evidence="2" type="ORF">DPMN_091599</name>
</gene>
<protein>
    <submittedName>
        <fullName evidence="2">Uncharacterized protein</fullName>
    </submittedName>
</protein>
<dbReference type="Proteomes" id="UP000828390">
    <property type="component" value="Unassembled WGS sequence"/>
</dbReference>
<comment type="caution">
    <text evidence="2">The sequence shown here is derived from an EMBL/GenBank/DDBJ whole genome shotgun (WGS) entry which is preliminary data.</text>
</comment>
<keyword evidence="3" id="KW-1185">Reference proteome</keyword>
<accession>A0A9D4KZT9</accession>